<dbReference type="AlphaFoldDB" id="A0A091HGZ0"/>
<feature type="non-terminal residue" evidence="1">
    <location>
        <position position="1"/>
    </location>
</feature>
<dbReference type="Pfam" id="PF24787">
    <property type="entry name" value="TEX47"/>
    <property type="match status" value="1"/>
</dbReference>
<sequence length="187" mass="20515">GYHRELFEKALEDHWREQVSGLLLVCSSYICHVVESCSSTIHLLIQDLASFQNQGHSALLQEIKVLVVAHDIPSRLFPDWYVAAGTSPPRCPPGSTQPQSAPELAAECLDLLLKLAASVQSSEDDSQETNESVHTIAPELLIPTETINSLVNAGECVSPEDFLRVYLSPSQPVLDSETVWPVPSHFS</sequence>
<name>A0A091HGZ0_CALAN</name>
<gene>
    <name evidence="1" type="ORF">N300_14210</name>
</gene>
<dbReference type="InterPro" id="IPR055308">
    <property type="entry name" value="TEX47-like"/>
</dbReference>
<protein>
    <submittedName>
        <fullName evidence="1">Uncharacterized protein C7orf62</fullName>
    </submittedName>
</protein>
<dbReference type="Proteomes" id="UP000054308">
    <property type="component" value="Unassembled WGS sequence"/>
</dbReference>
<accession>A0A091HGZ0</accession>
<dbReference type="PANTHER" id="PTHR34035:SF1">
    <property type="entry name" value="TESTIS-EXPRESSED PROTEIN 47"/>
    <property type="match status" value="1"/>
</dbReference>
<reference evidence="1 2" key="1">
    <citation type="submission" date="2014-04" db="EMBL/GenBank/DDBJ databases">
        <title>Genome evolution of avian class.</title>
        <authorList>
            <person name="Zhang G."/>
            <person name="Li C."/>
        </authorList>
    </citation>
    <scope>NUCLEOTIDE SEQUENCE [LARGE SCALE GENOMIC DNA]</scope>
    <source>
        <strain evidence="1">BGI_N300</strain>
    </source>
</reference>
<organism evidence="1 2">
    <name type="scientific">Calypte anna</name>
    <name type="common">Anna's hummingbird</name>
    <name type="synonym">Archilochus anna</name>
    <dbReference type="NCBI Taxonomy" id="9244"/>
    <lineage>
        <taxon>Eukaryota</taxon>
        <taxon>Metazoa</taxon>
        <taxon>Chordata</taxon>
        <taxon>Craniata</taxon>
        <taxon>Vertebrata</taxon>
        <taxon>Euteleostomi</taxon>
        <taxon>Archelosauria</taxon>
        <taxon>Archosauria</taxon>
        <taxon>Dinosauria</taxon>
        <taxon>Saurischia</taxon>
        <taxon>Theropoda</taxon>
        <taxon>Coelurosauria</taxon>
        <taxon>Aves</taxon>
        <taxon>Neognathae</taxon>
        <taxon>Neoaves</taxon>
        <taxon>Strisores</taxon>
        <taxon>Apodiformes</taxon>
        <taxon>Trochilidae</taxon>
        <taxon>Calypte</taxon>
    </lineage>
</organism>
<keyword evidence="2" id="KW-1185">Reference proteome</keyword>
<evidence type="ECO:0000313" key="2">
    <source>
        <dbReference type="Proteomes" id="UP000054308"/>
    </source>
</evidence>
<proteinExistence type="predicted"/>
<dbReference type="EMBL" id="KL217471">
    <property type="protein sequence ID" value="KFO95558.1"/>
    <property type="molecule type" value="Genomic_DNA"/>
</dbReference>
<evidence type="ECO:0000313" key="1">
    <source>
        <dbReference type="EMBL" id="KFO95558.1"/>
    </source>
</evidence>
<dbReference type="PANTHER" id="PTHR34035">
    <property type="entry name" value="TESTIS-EXPRESSED PROTEIN 47"/>
    <property type="match status" value="1"/>
</dbReference>
<feature type="non-terminal residue" evidence="1">
    <location>
        <position position="187"/>
    </location>
</feature>